<evidence type="ECO:0008006" key="3">
    <source>
        <dbReference type="Google" id="ProtNLM"/>
    </source>
</evidence>
<evidence type="ECO:0000313" key="2">
    <source>
        <dbReference type="Proteomes" id="UP000182762"/>
    </source>
</evidence>
<dbReference type="Proteomes" id="UP000182762">
    <property type="component" value="Unassembled WGS sequence"/>
</dbReference>
<comment type="caution">
    <text evidence="1">The sequence shown here is derived from an EMBL/GenBank/DDBJ whole genome shotgun (WGS) entry which is preliminary data.</text>
</comment>
<reference evidence="1 2" key="1">
    <citation type="submission" date="2016-10" db="EMBL/GenBank/DDBJ databases">
        <authorList>
            <person name="Varghese N."/>
            <person name="Submissions S."/>
        </authorList>
    </citation>
    <scope>NUCLEOTIDE SEQUENCE [LARGE SCALE GENOMIC DNA]</scope>
    <source>
        <strain evidence="1 2">DSM 13796</strain>
    </source>
</reference>
<accession>A0A1I6C0P4</accession>
<protein>
    <recommendedName>
        <fullName evidence="3">DUF4375 domain-containing protein</fullName>
    </recommendedName>
</protein>
<organism evidence="1 2">
    <name type="scientific">Priestia endophytica DSM 13796</name>
    <dbReference type="NCBI Taxonomy" id="1121089"/>
    <lineage>
        <taxon>Bacteria</taxon>
        <taxon>Bacillati</taxon>
        <taxon>Bacillota</taxon>
        <taxon>Bacilli</taxon>
        <taxon>Bacillales</taxon>
        <taxon>Bacillaceae</taxon>
        <taxon>Priestia</taxon>
    </lineage>
</organism>
<name>A0A1I6C0P4_9BACI</name>
<evidence type="ECO:0000313" key="1">
    <source>
        <dbReference type="EMBL" id="SFQ86724.1"/>
    </source>
</evidence>
<dbReference type="GeneID" id="93713229"/>
<keyword evidence="2" id="KW-1185">Reference proteome</keyword>
<sequence length="224" mass="26603">MNLVKLLDRIKIDPDITTNPVEFLLFKELHLEKEYTPLYLGGYRTVFSKETLNKYFQDEITYHDILQSVDLPEIELPFQDIFIPLIKERLEEIETLPEPVWDEEKMIIFRSLLDTPNAFISLPYITKSIHKHELLTLLALTEWNPGFMTAFGGGWGYAAIIFESISIFDIDELEVYLPYDEMKNLIDQLPHYHYEKIYEHLEFTKKSLEKRDKEILNYLSSFKV</sequence>
<dbReference type="RefSeq" id="WP_061802846.1">
    <property type="nucleotide sequence ID" value="NZ_FOXX01000019.1"/>
</dbReference>
<gene>
    <name evidence="1" type="ORF">SAMN02745910_04708</name>
</gene>
<proteinExistence type="predicted"/>
<dbReference type="EMBL" id="FOXX01000019">
    <property type="protein sequence ID" value="SFQ86724.1"/>
    <property type="molecule type" value="Genomic_DNA"/>
</dbReference>